<dbReference type="EMBL" id="BSXN01001316">
    <property type="protein sequence ID" value="GME72590.1"/>
    <property type="molecule type" value="Genomic_DNA"/>
</dbReference>
<reference evidence="2" key="1">
    <citation type="submission" date="2023-04" db="EMBL/GenBank/DDBJ databases">
        <title>Candida boidinii NBRC 10035.</title>
        <authorList>
            <person name="Ichikawa N."/>
            <person name="Sato H."/>
            <person name="Tonouchi N."/>
        </authorList>
    </citation>
    <scope>NUCLEOTIDE SEQUENCE</scope>
    <source>
        <strain evidence="2">NBRC 10035</strain>
    </source>
</reference>
<evidence type="ECO:0000256" key="1">
    <source>
        <dbReference type="SAM" id="MobiDB-lite"/>
    </source>
</evidence>
<feature type="compositionally biased region" description="Low complexity" evidence="1">
    <location>
        <begin position="50"/>
        <end position="83"/>
    </location>
</feature>
<dbReference type="Gene3D" id="1.25.10.10">
    <property type="entry name" value="Leucine-rich Repeat Variant"/>
    <property type="match status" value="1"/>
</dbReference>
<feature type="compositionally biased region" description="Low complexity" evidence="1">
    <location>
        <begin position="258"/>
        <end position="274"/>
    </location>
</feature>
<feature type="compositionally biased region" description="Low complexity" evidence="1">
    <location>
        <begin position="331"/>
        <end position="348"/>
    </location>
</feature>
<name>A0A9W6T141_CANBO</name>
<accession>A0A9W6T141</accession>
<organism evidence="2 3">
    <name type="scientific">Candida boidinii</name>
    <name type="common">Yeast</name>
    <dbReference type="NCBI Taxonomy" id="5477"/>
    <lineage>
        <taxon>Eukaryota</taxon>
        <taxon>Fungi</taxon>
        <taxon>Dikarya</taxon>
        <taxon>Ascomycota</taxon>
        <taxon>Saccharomycotina</taxon>
        <taxon>Pichiomycetes</taxon>
        <taxon>Pichiales</taxon>
        <taxon>Pichiaceae</taxon>
        <taxon>Ogataea</taxon>
        <taxon>Ogataea/Candida clade</taxon>
    </lineage>
</organism>
<feature type="compositionally biased region" description="Low complexity" evidence="1">
    <location>
        <begin position="376"/>
        <end position="406"/>
    </location>
</feature>
<evidence type="ECO:0000313" key="2">
    <source>
        <dbReference type="EMBL" id="GME72590.1"/>
    </source>
</evidence>
<dbReference type="InterPro" id="IPR016024">
    <property type="entry name" value="ARM-type_fold"/>
</dbReference>
<protein>
    <submittedName>
        <fullName evidence="2">Unnamed protein product</fullName>
    </submittedName>
</protein>
<gene>
    <name evidence="2" type="ORF">Cboi02_000367700</name>
</gene>
<evidence type="ECO:0000313" key="3">
    <source>
        <dbReference type="Proteomes" id="UP001165120"/>
    </source>
</evidence>
<dbReference type="Proteomes" id="UP001165120">
    <property type="component" value="Unassembled WGS sequence"/>
</dbReference>
<keyword evidence="3" id="KW-1185">Reference proteome</keyword>
<dbReference type="InterPro" id="IPR011989">
    <property type="entry name" value="ARM-like"/>
</dbReference>
<proteinExistence type="predicted"/>
<feature type="region of interest" description="Disordered" evidence="1">
    <location>
        <begin position="47"/>
        <end position="132"/>
    </location>
</feature>
<dbReference type="SUPFAM" id="SSF48371">
    <property type="entry name" value="ARM repeat"/>
    <property type="match status" value="1"/>
</dbReference>
<dbReference type="AlphaFoldDB" id="A0A9W6T141"/>
<dbReference type="InterPro" id="IPR012535">
    <property type="entry name" value="Cell_div_Cdc14"/>
</dbReference>
<sequence length="461" mass="51546">MSVIELEEYLRDSLSRINSSDISSMYDGLQSIDALFGKLCAVSDPNKRQPLSSISDSNSKKSSALNLKPSSSSSSSRQNSESPNTHSKLNETNDTLFEASASSTPSPGYTKNKIRSNKSLKPQVEKNRKVPNKKDPIFGQLLKTQDNFEFNIASNLLFLLLKMGLSKDYPSEFYTLTLKILQGCLLLHPDSRKLFVREMNMQLLLNLLRFSNNPEVIVSAIQTLVACLVRNIPNLRIFERLNGLEIICKLMKHKQRKISPTSSSNSHIASATSTPLHHQSSTPINKICSNFPEKDSGSWRAVQVKAVEFLFFYLVPETRSIPDHIHESVKNSKNSSKSNTKSHSASSSPRENQENNFSKSERNENLSSSKAHRKSLSSSSSNSNSSSSLLSYNGQSSSSSSSSISSKDYETSTKIYKDGYVRRTTSEKVDVLRQFLNKQTTDDLVKNLIENRPFGSMNIEW</sequence>
<feature type="region of interest" description="Disordered" evidence="1">
    <location>
        <begin position="258"/>
        <end position="282"/>
    </location>
</feature>
<feature type="compositionally biased region" description="Polar residues" evidence="1">
    <location>
        <begin position="84"/>
        <end position="109"/>
    </location>
</feature>
<feature type="region of interest" description="Disordered" evidence="1">
    <location>
        <begin position="328"/>
        <end position="408"/>
    </location>
</feature>
<dbReference type="PANTHER" id="PTHR34065">
    <property type="entry name" value="CELL DIVISION CONTROL PROTEIN 14"/>
    <property type="match status" value="1"/>
</dbReference>
<dbReference type="Pfam" id="PF08045">
    <property type="entry name" value="CDC14"/>
    <property type="match status" value="1"/>
</dbReference>
<comment type="caution">
    <text evidence="2">The sequence shown here is derived from an EMBL/GenBank/DDBJ whole genome shotgun (WGS) entry which is preliminary data.</text>
</comment>
<dbReference type="PANTHER" id="PTHR34065:SF1">
    <property type="entry name" value="CELL DIVISION CONTROL PROTEIN 14"/>
    <property type="match status" value="1"/>
</dbReference>
<feature type="compositionally biased region" description="Basic and acidic residues" evidence="1">
    <location>
        <begin position="123"/>
        <end position="132"/>
    </location>
</feature>